<dbReference type="PANTHER" id="PTHR30055">
    <property type="entry name" value="HTH-TYPE TRANSCRIPTIONAL REGULATOR RUTR"/>
    <property type="match status" value="1"/>
</dbReference>
<evidence type="ECO:0000256" key="2">
    <source>
        <dbReference type="ARBA" id="ARBA00023125"/>
    </source>
</evidence>
<dbReference type="PROSITE" id="PS01081">
    <property type="entry name" value="HTH_TETR_1"/>
    <property type="match status" value="1"/>
</dbReference>
<reference evidence="7" key="1">
    <citation type="journal article" date="2019" name="Int. J. Syst. Evol. Microbiol.">
        <title>The Global Catalogue of Microorganisms (GCM) 10K type strain sequencing project: providing services to taxonomists for standard genome sequencing and annotation.</title>
        <authorList>
            <consortium name="The Broad Institute Genomics Platform"/>
            <consortium name="The Broad Institute Genome Sequencing Center for Infectious Disease"/>
            <person name="Wu L."/>
            <person name="Ma J."/>
        </authorList>
    </citation>
    <scope>NUCLEOTIDE SEQUENCE [LARGE SCALE GENOMIC DNA]</scope>
    <source>
        <strain evidence="7">JCM 8201</strain>
    </source>
</reference>
<sequence length="195" mass="21845">MTTTLGLRERKKAATRQAVHRAALSLVVEHGFDHVTVEAIADVANISRRTFFNYFADKADAVMYGEEQRFRSLTAAVRARPAGETGWQALREGTRELFDAVGEPDREWVVRSRLSRRHPSLLARRMATMDPLERDLAQAIAERDGDHGLRPHVLAAAYCGAVRVANLLWLEEDEDRSLKDLTLAAVDELGRPVTV</sequence>
<name>A0ABP6GMK6_9ACTN</name>
<protein>
    <submittedName>
        <fullName evidence="6">TetR family transcriptional regulator</fullName>
    </submittedName>
</protein>
<feature type="DNA-binding region" description="H-T-H motif" evidence="4">
    <location>
        <begin position="36"/>
        <end position="55"/>
    </location>
</feature>
<evidence type="ECO:0000313" key="7">
    <source>
        <dbReference type="Proteomes" id="UP001501842"/>
    </source>
</evidence>
<dbReference type="EMBL" id="BAAATZ010000007">
    <property type="protein sequence ID" value="GAA2724315.1"/>
    <property type="molecule type" value="Genomic_DNA"/>
</dbReference>
<dbReference type="InterPro" id="IPR041347">
    <property type="entry name" value="MftR_C"/>
</dbReference>
<dbReference type="PROSITE" id="PS50977">
    <property type="entry name" value="HTH_TETR_2"/>
    <property type="match status" value="1"/>
</dbReference>
<dbReference type="Gene3D" id="1.10.357.10">
    <property type="entry name" value="Tetracycline Repressor, domain 2"/>
    <property type="match status" value="1"/>
</dbReference>
<proteinExistence type="predicted"/>
<comment type="caution">
    <text evidence="6">The sequence shown here is derived from an EMBL/GenBank/DDBJ whole genome shotgun (WGS) entry which is preliminary data.</text>
</comment>
<dbReference type="InterPro" id="IPR023772">
    <property type="entry name" value="DNA-bd_HTH_TetR-type_CS"/>
</dbReference>
<evidence type="ECO:0000256" key="4">
    <source>
        <dbReference type="PROSITE-ProRule" id="PRU00335"/>
    </source>
</evidence>
<dbReference type="Pfam" id="PF00440">
    <property type="entry name" value="TetR_N"/>
    <property type="match status" value="1"/>
</dbReference>
<accession>A0ABP6GMK6</accession>
<dbReference type="Proteomes" id="UP001501842">
    <property type="component" value="Unassembled WGS sequence"/>
</dbReference>
<evidence type="ECO:0000256" key="1">
    <source>
        <dbReference type="ARBA" id="ARBA00023015"/>
    </source>
</evidence>
<keyword evidence="2 4" id="KW-0238">DNA-binding</keyword>
<dbReference type="InterPro" id="IPR009057">
    <property type="entry name" value="Homeodomain-like_sf"/>
</dbReference>
<dbReference type="InterPro" id="IPR001647">
    <property type="entry name" value="HTH_TetR"/>
</dbReference>
<dbReference type="Gene3D" id="1.10.10.60">
    <property type="entry name" value="Homeodomain-like"/>
    <property type="match status" value="1"/>
</dbReference>
<keyword evidence="3" id="KW-0804">Transcription</keyword>
<organism evidence="6 7">
    <name type="scientific">Actinocorallia aurantiaca</name>
    <dbReference type="NCBI Taxonomy" id="46204"/>
    <lineage>
        <taxon>Bacteria</taxon>
        <taxon>Bacillati</taxon>
        <taxon>Actinomycetota</taxon>
        <taxon>Actinomycetes</taxon>
        <taxon>Streptosporangiales</taxon>
        <taxon>Thermomonosporaceae</taxon>
        <taxon>Actinocorallia</taxon>
    </lineage>
</organism>
<keyword evidence="1" id="KW-0805">Transcription regulation</keyword>
<dbReference type="Pfam" id="PF17754">
    <property type="entry name" value="TetR_C_14"/>
    <property type="match status" value="1"/>
</dbReference>
<feature type="domain" description="HTH tetR-type" evidence="5">
    <location>
        <begin position="13"/>
        <end position="73"/>
    </location>
</feature>
<gene>
    <name evidence="6" type="ORF">GCM10010439_21650</name>
</gene>
<keyword evidence="7" id="KW-1185">Reference proteome</keyword>
<dbReference type="InterPro" id="IPR050109">
    <property type="entry name" value="HTH-type_TetR-like_transc_reg"/>
</dbReference>
<dbReference type="RefSeq" id="WP_344450162.1">
    <property type="nucleotide sequence ID" value="NZ_BAAATZ010000007.1"/>
</dbReference>
<evidence type="ECO:0000259" key="5">
    <source>
        <dbReference type="PROSITE" id="PS50977"/>
    </source>
</evidence>
<dbReference type="SUPFAM" id="SSF46689">
    <property type="entry name" value="Homeodomain-like"/>
    <property type="match status" value="1"/>
</dbReference>
<evidence type="ECO:0000313" key="6">
    <source>
        <dbReference type="EMBL" id="GAA2724315.1"/>
    </source>
</evidence>
<evidence type="ECO:0000256" key="3">
    <source>
        <dbReference type="ARBA" id="ARBA00023163"/>
    </source>
</evidence>
<dbReference type="PANTHER" id="PTHR30055:SF238">
    <property type="entry name" value="MYCOFACTOCIN BIOSYNTHESIS TRANSCRIPTIONAL REGULATOR MFTR-RELATED"/>
    <property type="match status" value="1"/>
</dbReference>